<comment type="caution">
    <text evidence="1">The sequence shown here is derived from an EMBL/GenBank/DDBJ whole genome shotgun (WGS) entry which is preliminary data.</text>
</comment>
<accession>A0ACC1YEN1</accession>
<name>A0ACC1YEN1_MELAZ</name>
<dbReference type="EMBL" id="CM051397">
    <property type="protein sequence ID" value="KAJ4721624.1"/>
    <property type="molecule type" value="Genomic_DNA"/>
</dbReference>
<evidence type="ECO:0000313" key="2">
    <source>
        <dbReference type="Proteomes" id="UP001164539"/>
    </source>
</evidence>
<keyword evidence="2" id="KW-1185">Reference proteome</keyword>
<sequence>MSSKKKLVGCCFRIIVALDKHHYTDNGDFKLWYEMKVKIEDGHWHFAWHDYVGTFGGINLAIRYFVDSEHVVLGYQLISRLLHYVPHKIGYINEFSVQLYLESHSGQRLDCCKGVRKCGINLFSSQDLEESDEEEE</sequence>
<reference evidence="1 2" key="1">
    <citation type="journal article" date="2023" name="Science">
        <title>Complex scaffold remodeling in plant triterpene biosynthesis.</title>
        <authorList>
            <person name="De La Pena R."/>
            <person name="Hodgson H."/>
            <person name="Liu J.C."/>
            <person name="Stephenson M.J."/>
            <person name="Martin A.C."/>
            <person name="Owen C."/>
            <person name="Harkess A."/>
            <person name="Leebens-Mack J."/>
            <person name="Jimenez L.E."/>
            <person name="Osbourn A."/>
            <person name="Sattely E.S."/>
        </authorList>
    </citation>
    <scope>NUCLEOTIDE SEQUENCE [LARGE SCALE GENOMIC DNA]</scope>
    <source>
        <strain evidence="2">cv. JPN11</strain>
        <tissue evidence="1">Leaf</tissue>
    </source>
</reference>
<gene>
    <name evidence="1" type="ORF">OWV82_009290</name>
</gene>
<proteinExistence type="predicted"/>
<dbReference type="Proteomes" id="UP001164539">
    <property type="component" value="Chromosome 4"/>
</dbReference>
<evidence type="ECO:0000313" key="1">
    <source>
        <dbReference type="EMBL" id="KAJ4721624.1"/>
    </source>
</evidence>
<protein>
    <submittedName>
        <fullName evidence="1">Uncharacterized protein</fullName>
    </submittedName>
</protein>
<organism evidence="1 2">
    <name type="scientific">Melia azedarach</name>
    <name type="common">Chinaberry tree</name>
    <dbReference type="NCBI Taxonomy" id="155640"/>
    <lineage>
        <taxon>Eukaryota</taxon>
        <taxon>Viridiplantae</taxon>
        <taxon>Streptophyta</taxon>
        <taxon>Embryophyta</taxon>
        <taxon>Tracheophyta</taxon>
        <taxon>Spermatophyta</taxon>
        <taxon>Magnoliopsida</taxon>
        <taxon>eudicotyledons</taxon>
        <taxon>Gunneridae</taxon>
        <taxon>Pentapetalae</taxon>
        <taxon>rosids</taxon>
        <taxon>malvids</taxon>
        <taxon>Sapindales</taxon>
        <taxon>Meliaceae</taxon>
        <taxon>Melia</taxon>
    </lineage>
</organism>